<dbReference type="NCBIfam" id="NF001452">
    <property type="entry name" value="PRK00311.1"/>
    <property type="match status" value="1"/>
</dbReference>
<dbReference type="EC" id="2.1.2.11" evidence="3 6"/>
<sequence>MFCSKWLLRSSRQRGFSSFIKPSYSAQPSSPTHQRKTILDIQQQHRDKIPITCITAHDYITGKFANESNVDAVLIGDSLSMVQLGYPSTNQLKFDEFTYIAQAVSRAVTSKYLICDLPFGSYESSVSKAVESAMKLFQDCDNLQAIKIEGGVEYLEYFKKLDDIGIAVCGHYGLTPQRHAYLGGYKLQGGSKKLQQSLEIFQTCLKLQNSGKVKMLVLECIPQALGRLITQNLDIPTISIGAGKYCSGQILVQADLLGMTGSTNNIKFVKQYASFYDTAIDALNDYDREVKNQQFPGPEHSFMMSKDSYQELDYEIKKMVKSF</sequence>
<dbReference type="GO" id="GO:0005739">
    <property type="term" value="C:mitochondrion"/>
    <property type="evidence" value="ECO:0007669"/>
    <property type="project" value="TreeGrafter"/>
</dbReference>
<evidence type="ECO:0000313" key="8">
    <source>
        <dbReference type="Proteomes" id="UP001360560"/>
    </source>
</evidence>
<dbReference type="NCBIfam" id="TIGR00222">
    <property type="entry name" value="panB"/>
    <property type="match status" value="1"/>
</dbReference>
<comment type="function">
    <text evidence="6">Catalyzes the reversible reaction in which hydroxymethyl group from 5,10-methylenetetrahydrofolate is transferred onto alpha-ketoisovalerate to form ketopantoate.</text>
</comment>
<keyword evidence="8" id="KW-1185">Reference proteome</keyword>
<evidence type="ECO:0000313" key="7">
    <source>
        <dbReference type="EMBL" id="GMM33575.1"/>
    </source>
</evidence>
<organism evidence="7 8">
    <name type="scientific">Saccharomycopsis crataegensis</name>
    <dbReference type="NCBI Taxonomy" id="43959"/>
    <lineage>
        <taxon>Eukaryota</taxon>
        <taxon>Fungi</taxon>
        <taxon>Dikarya</taxon>
        <taxon>Ascomycota</taxon>
        <taxon>Saccharomycotina</taxon>
        <taxon>Saccharomycetes</taxon>
        <taxon>Saccharomycopsidaceae</taxon>
        <taxon>Saccharomycopsis</taxon>
    </lineage>
</organism>
<dbReference type="GO" id="GO:0003864">
    <property type="term" value="F:3-methyl-2-oxobutanoate hydroxymethyltransferase activity"/>
    <property type="evidence" value="ECO:0007669"/>
    <property type="project" value="UniProtKB-EC"/>
</dbReference>
<gene>
    <name evidence="7" type="ORF">DASC09_009000</name>
</gene>
<keyword evidence="4 6" id="KW-0808">Transferase</keyword>
<dbReference type="AlphaFoldDB" id="A0AAV5QGQ4"/>
<evidence type="ECO:0000256" key="4">
    <source>
        <dbReference type="ARBA" id="ARBA00022679"/>
    </source>
</evidence>
<dbReference type="InterPro" id="IPR040442">
    <property type="entry name" value="Pyrv_kinase-like_dom_sf"/>
</dbReference>
<dbReference type="FunFam" id="3.20.20.60:FF:000003">
    <property type="entry name" value="3-methyl-2-oxobutanoate hydroxymethyltransferase"/>
    <property type="match status" value="1"/>
</dbReference>
<dbReference type="Gene3D" id="3.20.20.60">
    <property type="entry name" value="Phosphoenolpyruvate-binding domains"/>
    <property type="match status" value="1"/>
</dbReference>
<dbReference type="SUPFAM" id="SSF51621">
    <property type="entry name" value="Phosphoenolpyruvate/pyruvate domain"/>
    <property type="match status" value="1"/>
</dbReference>
<evidence type="ECO:0000256" key="3">
    <source>
        <dbReference type="ARBA" id="ARBA00012618"/>
    </source>
</evidence>
<name>A0AAV5QGQ4_9ASCO</name>
<dbReference type="Pfam" id="PF02548">
    <property type="entry name" value="Pantoate_transf"/>
    <property type="match status" value="1"/>
</dbReference>
<accession>A0AAV5QGQ4</accession>
<evidence type="ECO:0000256" key="6">
    <source>
        <dbReference type="RuleBase" id="RU362100"/>
    </source>
</evidence>
<dbReference type="PANTHER" id="PTHR20881:SF0">
    <property type="entry name" value="3-METHYL-2-OXOBUTANOATE HYDROXYMETHYLTRANSFERASE"/>
    <property type="match status" value="1"/>
</dbReference>
<dbReference type="PANTHER" id="PTHR20881">
    <property type="entry name" value="3-METHYL-2-OXOBUTANOATE HYDROXYMETHYLTRANSFERASE"/>
    <property type="match status" value="1"/>
</dbReference>
<evidence type="ECO:0000256" key="2">
    <source>
        <dbReference type="ARBA" id="ARBA00008676"/>
    </source>
</evidence>
<dbReference type="GeneID" id="90071554"/>
<dbReference type="GO" id="GO:0000287">
    <property type="term" value="F:magnesium ion binding"/>
    <property type="evidence" value="ECO:0007669"/>
    <property type="project" value="TreeGrafter"/>
</dbReference>
<dbReference type="RefSeq" id="XP_064850575.1">
    <property type="nucleotide sequence ID" value="XM_064994503.1"/>
</dbReference>
<reference evidence="7 8" key="1">
    <citation type="journal article" date="2023" name="Elife">
        <title>Identification of key yeast species and microbe-microbe interactions impacting larval growth of Drosophila in the wild.</title>
        <authorList>
            <person name="Mure A."/>
            <person name="Sugiura Y."/>
            <person name="Maeda R."/>
            <person name="Honda K."/>
            <person name="Sakurai N."/>
            <person name="Takahashi Y."/>
            <person name="Watada M."/>
            <person name="Katoh T."/>
            <person name="Gotoh A."/>
            <person name="Gotoh Y."/>
            <person name="Taniguchi I."/>
            <person name="Nakamura K."/>
            <person name="Hayashi T."/>
            <person name="Katayama T."/>
            <person name="Uemura T."/>
            <person name="Hattori Y."/>
        </authorList>
    </citation>
    <scope>NUCLEOTIDE SEQUENCE [LARGE SCALE GENOMIC DNA]</scope>
    <source>
        <strain evidence="7 8">SC-9</strain>
    </source>
</reference>
<dbReference type="CDD" id="cd06557">
    <property type="entry name" value="KPHMT-like"/>
    <property type="match status" value="1"/>
</dbReference>
<dbReference type="Proteomes" id="UP001360560">
    <property type="component" value="Unassembled WGS sequence"/>
</dbReference>
<comment type="caution">
    <text evidence="7">The sequence shown here is derived from an EMBL/GenBank/DDBJ whole genome shotgun (WGS) entry which is preliminary data.</text>
</comment>
<keyword evidence="6" id="KW-0566">Pantothenate biosynthesis</keyword>
<dbReference type="GO" id="GO:0015940">
    <property type="term" value="P:pantothenate biosynthetic process"/>
    <property type="evidence" value="ECO:0007669"/>
    <property type="project" value="UniProtKB-KW"/>
</dbReference>
<comment type="pathway">
    <text evidence="1 6">Cofactor biosynthesis; (R)-pantothenate biosynthesis; (R)-pantoate from 3-methyl-2-oxobutanoate: step 1/2.</text>
</comment>
<proteinExistence type="inferred from homology"/>
<dbReference type="EMBL" id="BTFZ01000002">
    <property type="protein sequence ID" value="GMM33575.1"/>
    <property type="molecule type" value="Genomic_DNA"/>
</dbReference>
<comment type="catalytic activity">
    <reaction evidence="5 6">
        <text>(6R)-5,10-methylene-5,6,7,8-tetrahydrofolate + 3-methyl-2-oxobutanoate + H2O = 2-dehydropantoate + (6S)-5,6,7,8-tetrahydrofolate</text>
        <dbReference type="Rhea" id="RHEA:11824"/>
        <dbReference type="ChEBI" id="CHEBI:11561"/>
        <dbReference type="ChEBI" id="CHEBI:11851"/>
        <dbReference type="ChEBI" id="CHEBI:15377"/>
        <dbReference type="ChEBI" id="CHEBI:15636"/>
        <dbReference type="ChEBI" id="CHEBI:57453"/>
        <dbReference type="EC" id="2.1.2.11"/>
    </reaction>
</comment>
<dbReference type="InterPro" id="IPR015813">
    <property type="entry name" value="Pyrv/PenolPyrv_kinase-like_dom"/>
</dbReference>
<dbReference type="InterPro" id="IPR003700">
    <property type="entry name" value="Pantoate_hydroxy_MeTrfase"/>
</dbReference>
<comment type="similarity">
    <text evidence="2 6">Belongs to the PanB family.</text>
</comment>
<evidence type="ECO:0000256" key="1">
    <source>
        <dbReference type="ARBA" id="ARBA00005033"/>
    </source>
</evidence>
<evidence type="ECO:0000256" key="5">
    <source>
        <dbReference type="ARBA" id="ARBA00049172"/>
    </source>
</evidence>
<protein>
    <recommendedName>
        <fullName evidence="3 6">3-methyl-2-oxobutanoate hydroxymethyltransferase</fullName>
        <ecNumber evidence="3 6">2.1.2.11</ecNumber>
    </recommendedName>
</protein>